<dbReference type="InterPro" id="IPR013752">
    <property type="entry name" value="KPA_reductase"/>
</dbReference>
<dbReference type="Gene3D" id="1.10.1040.10">
    <property type="entry name" value="N-(1-d-carboxylethyl)-l-norvaline Dehydrogenase, domain 2"/>
    <property type="match status" value="1"/>
</dbReference>
<protein>
    <recommendedName>
        <fullName evidence="1">Ketopantoate reductase C-terminal domain-containing protein</fullName>
    </recommendedName>
</protein>
<evidence type="ECO:0000313" key="2">
    <source>
        <dbReference type="EMBL" id="VDC50988.1"/>
    </source>
</evidence>
<keyword evidence="3" id="KW-1185">Reference proteome</keyword>
<gene>
    <name evidence="2" type="ORF">BREV_BREV_02417</name>
</gene>
<reference evidence="2 3" key="1">
    <citation type="submission" date="2018-11" db="EMBL/GenBank/DDBJ databases">
        <authorList>
            <person name="Peiro R."/>
            <person name="Begona"/>
            <person name="Cbmso G."/>
            <person name="Lopez M."/>
            <person name="Gonzalez S."/>
            <person name="Sacristan E."/>
            <person name="Castillo E."/>
        </authorList>
    </citation>
    <scope>NUCLEOTIDE SEQUENCE [LARGE SCALE GENOMIC DNA]</scope>
    <source>
        <strain evidence="2">Brev_genome</strain>
    </source>
</reference>
<organism evidence="2 3">
    <name type="scientific">Brevundimonas mediterranea</name>
    <dbReference type="NCBI Taxonomy" id="74329"/>
    <lineage>
        <taxon>Bacteria</taxon>
        <taxon>Pseudomonadati</taxon>
        <taxon>Pseudomonadota</taxon>
        <taxon>Alphaproteobacteria</taxon>
        <taxon>Caulobacterales</taxon>
        <taxon>Caulobacteraceae</taxon>
        <taxon>Brevundimonas</taxon>
    </lineage>
</organism>
<sequence length="36" mass="3851">MELDARDGVIIRRGTHYGVPTPATAMIVALLNAITL</sequence>
<dbReference type="EMBL" id="UXHF01000054">
    <property type="protein sequence ID" value="VDC50988.1"/>
    <property type="molecule type" value="Genomic_DNA"/>
</dbReference>
<feature type="domain" description="Ketopantoate reductase C-terminal" evidence="1">
    <location>
        <begin position="1"/>
        <end position="34"/>
    </location>
</feature>
<dbReference type="InterPro" id="IPR013328">
    <property type="entry name" value="6PGD_dom2"/>
</dbReference>
<name>A0A7Z9C7M7_9CAUL</name>
<dbReference type="Proteomes" id="UP000289220">
    <property type="component" value="Unassembled WGS sequence"/>
</dbReference>
<dbReference type="Pfam" id="PF08546">
    <property type="entry name" value="ApbA_C"/>
    <property type="match status" value="1"/>
</dbReference>
<proteinExistence type="predicted"/>
<evidence type="ECO:0000259" key="1">
    <source>
        <dbReference type="Pfam" id="PF08546"/>
    </source>
</evidence>
<evidence type="ECO:0000313" key="3">
    <source>
        <dbReference type="Proteomes" id="UP000289220"/>
    </source>
</evidence>
<dbReference type="AlphaFoldDB" id="A0A7Z9C7M7"/>
<comment type="caution">
    <text evidence="2">The sequence shown here is derived from an EMBL/GenBank/DDBJ whole genome shotgun (WGS) entry which is preliminary data.</text>
</comment>
<accession>A0A7Z9C7M7</accession>